<dbReference type="PATRIC" id="fig|1486262.3.peg.829"/>
<evidence type="ECO:0000259" key="8">
    <source>
        <dbReference type="Pfam" id="PF03447"/>
    </source>
</evidence>
<evidence type="ECO:0000256" key="3">
    <source>
        <dbReference type="ARBA" id="ARBA00022857"/>
    </source>
</evidence>
<feature type="domain" description="Aspartate dehydrogenase" evidence="7">
    <location>
        <begin position="166"/>
        <end position="248"/>
    </location>
</feature>
<evidence type="ECO:0000256" key="1">
    <source>
        <dbReference type="ARBA" id="ARBA00008331"/>
    </source>
</evidence>
<keyword evidence="4 6" id="KW-0560">Oxidoreductase</keyword>
<comment type="miscellaneous">
    <text evidence="6">The iminoaspartate product is unstable in aqueous solution and can decompose to oxaloacetate and ammonia.</text>
</comment>
<organism evidence="9 10">
    <name type="scientific">Martelella endophytica</name>
    <dbReference type="NCBI Taxonomy" id="1486262"/>
    <lineage>
        <taxon>Bacteria</taxon>
        <taxon>Pseudomonadati</taxon>
        <taxon>Pseudomonadota</taxon>
        <taxon>Alphaproteobacteria</taxon>
        <taxon>Hyphomicrobiales</taxon>
        <taxon>Aurantimonadaceae</taxon>
        <taxon>Martelella</taxon>
    </lineage>
</organism>
<protein>
    <recommendedName>
        <fullName evidence="6">L-aspartate dehydrogenase</fullName>
        <ecNumber evidence="6">1.4.1.21</ecNumber>
    </recommendedName>
</protein>
<dbReference type="AlphaFoldDB" id="A0A0D5LLM3"/>
<dbReference type="UniPathway" id="UPA00253">
    <property type="reaction ID" value="UER00456"/>
</dbReference>
<dbReference type="PIRSF" id="PIRSF005227">
    <property type="entry name" value="Asp_dh_NAD_syn"/>
    <property type="match status" value="1"/>
</dbReference>
<name>A0A0D5LLM3_MAREN</name>
<comment type="similarity">
    <text evidence="1 6">Belongs to the L-aspartate dehydrogenase family.</text>
</comment>
<comment type="function">
    <text evidence="6">Specifically catalyzes the NAD or NADP-dependent dehydrogenation of L-aspartate to iminoaspartate.</text>
</comment>
<dbReference type="GO" id="GO:0050661">
    <property type="term" value="F:NADP binding"/>
    <property type="evidence" value="ECO:0007669"/>
    <property type="project" value="UniProtKB-UniRule"/>
</dbReference>
<reference evidence="9 10" key="1">
    <citation type="journal article" date="2015" name="Genome Announc.">
        <title>Complete genome sequence of Martelella endophytica YC6887, which has antifungal activity associated with a halophyte.</title>
        <authorList>
            <person name="Khan A."/>
            <person name="Khan H."/>
            <person name="Chung E.J."/>
            <person name="Hossain M.T."/>
            <person name="Chung Y.R."/>
        </authorList>
    </citation>
    <scope>NUCLEOTIDE SEQUENCE [LARGE SCALE GENOMIC DNA]</scope>
    <source>
        <strain evidence="9">YC6887</strain>
    </source>
</reference>
<dbReference type="NCBIfam" id="NF009828">
    <property type="entry name" value="PRK13303.1-3"/>
    <property type="match status" value="1"/>
</dbReference>
<dbReference type="GO" id="GO:0009435">
    <property type="term" value="P:NAD+ biosynthetic process"/>
    <property type="evidence" value="ECO:0007669"/>
    <property type="project" value="UniProtKB-UniRule"/>
</dbReference>
<dbReference type="HAMAP" id="MF_01265">
    <property type="entry name" value="NadX"/>
    <property type="match status" value="1"/>
</dbReference>
<dbReference type="EMBL" id="CP010803">
    <property type="protein sequence ID" value="AJY45051.1"/>
    <property type="molecule type" value="Genomic_DNA"/>
</dbReference>
<feature type="binding site" evidence="6">
    <location>
        <position position="124"/>
    </location>
    <ligand>
        <name>NAD(+)</name>
        <dbReference type="ChEBI" id="CHEBI:57540"/>
    </ligand>
</feature>
<comment type="catalytic activity">
    <reaction evidence="6">
        <text>L-aspartate + NADP(+) + H2O = oxaloacetate + NH4(+) + NADPH + H(+)</text>
        <dbReference type="Rhea" id="RHEA:11784"/>
        <dbReference type="ChEBI" id="CHEBI:15377"/>
        <dbReference type="ChEBI" id="CHEBI:15378"/>
        <dbReference type="ChEBI" id="CHEBI:16452"/>
        <dbReference type="ChEBI" id="CHEBI:28938"/>
        <dbReference type="ChEBI" id="CHEBI:29991"/>
        <dbReference type="ChEBI" id="CHEBI:57783"/>
        <dbReference type="ChEBI" id="CHEBI:58349"/>
        <dbReference type="EC" id="1.4.1.21"/>
    </reaction>
</comment>
<dbReference type="SUPFAM" id="SSF51735">
    <property type="entry name" value="NAD(P)-binding Rossmann-fold domains"/>
    <property type="match status" value="1"/>
</dbReference>
<sequence length="262" mass="26445">MSFKPDTSIGLIGRGAIGGAIAAAIESGSLPGLVLTAVLTRTPPLEGASEIWCGNLKGFLARTPDLVIEAAGPEAFATLVPSVLANGCDVIAVSVAALADDVVEAAVNAAIAKSGARLHVASGAIGALDSLAAARELGLDSVELVQRKPHAAFPGVDLQPGMTQIVSTGTARDAAIAFPRNSNIAAAVALAGVGFDQTRVTVVADHEATTNQAELKVSGRFGRFDLTIQNRPSEANARTAAITAQSVISALRRSRAAIAVPA</sequence>
<dbReference type="InterPro" id="IPR036291">
    <property type="entry name" value="NAD(P)-bd_dom_sf"/>
</dbReference>
<evidence type="ECO:0000256" key="4">
    <source>
        <dbReference type="ARBA" id="ARBA00023002"/>
    </source>
</evidence>
<dbReference type="STRING" id="1486262.TM49_04070"/>
<dbReference type="Pfam" id="PF01958">
    <property type="entry name" value="Asp_DH_C"/>
    <property type="match status" value="1"/>
</dbReference>
<feature type="domain" description="Aspartate/homoserine dehydrogenase NAD-binding" evidence="8">
    <location>
        <begin position="13"/>
        <end position="120"/>
    </location>
</feature>
<dbReference type="Pfam" id="PF03447">
    <property type="entry name" value="NAD_binding_3"/>
    <property type="match status" value="1"/>
</dbReference>
<dbReference type="GO" id="GO:0016639">
    <property type="term" value="F:oxidoreductase activity, acting on the CH-NH2 group of donors, NAD or NADP as acceptor"/>
    <property type="evidence" value="ECO:0007669"/>
    <property type="project" value="UniProtKB-UniRule"/>
</dbReference>
<evidence type="ECO:0000256" key="5">
    <source>
        <dbReference type="ARBA" id="ARBA00023027"/>
    </source>
</evidence>
<evidence type="ECO:0000256" key="6">
    <source>
        <dbReference type="HAMAP-Rule" id="MF_01265"/>
    </source>
</evidence>
<keyword evidence="5 6" id="KW-0520">NAD</keyword>
<dbReference type="EC" id="1.4.1.21" evidence="6"/>
<keyword evidence="2 6" id="KW-0662">Pyridine nucleotide biosynthesis</keyword>
<dbReference type="GO" id="GO:0051287">
    <property type="term" value="F:NAD binding"/>
    <property type="evidence" value="ECO:0007669"/>
    <property type="project" value="UniProtKB-UniRule"/>
</dbReference>
<dbReference type="RefSeq" id="WP_045679646.1">
    <property type="nucleotide sequence ID" value="NZ_CP010803.1"/>
</dbReference>
<dbReference type="InterPro" id="IPR011182">
    <property type="entry name" value="L-Asp_DH"/>
</dbReference>
<dbReference type="KEGG" id="mey:TM49_04070"/>
<comment type="pathway">
    <text evidence="6">Cofactor biosynthesis; NAD(+) biosynthesis; iminoaspartate from L-aspartate (dehydrogenase route): step 1/1.</text>
</comment>
<dbReference type="InterPro" id="IPR020626">
    <property type="entry name" value="Asp_DH_prok"/>
</dbReference>
<dbReference type="InterPro" id="IPR005106">
    <property type="entry name" value="Asp/hSer_DH_NAD-bd"/>
</dbReference>
<proteinExistence type="inferred from homology"/>
<accession>A0A0D5LLM3</accession>
<evidence type="ECO:0000313" key="9">
    <source>
        <dbReference type="EMBL" id="AJY45051.1"/>
    </source>
</evidence>
<dbReference type="SUPFAM" id="SSF55347">
    <property type="entry name" value="Glyceraldehyde-3-phosphate dehydrogenase-like, C-terminal domain"/>
    <property type="match status" value="1"/>
</dbReference>
<dbReference type="Gene3D" id="3.30.360.10">
    <property type="entry name" value="Dihydrodipicolinate Reductase, domain 2"/>
    <property type="match status" value="1"/>
</dbReference>
<comment type="caution">
    <text evidence="6">Lacks conserved residue(s) required for the propagation of feature annotation.</text>
</comment>
<dbReference type="OrthoDB" id="8456681at2"/>
<dbReference type="GO" id="GO:0033735">
    <property type="term" value="F:aspartate dehydrogenase [NAD(P)+] activity"/>
    <property type="evidence" value="ECO:0007669"/>
    <property type="project" value="UniProtKB-EC"/>
</dbReference>
<dbReference type="HOGENOM" id="CLU_089550_0_0_5"/>
<feature type="binding site" evidence="6">
    <location>
        <position position="183"/>
    </location>
    <ligand>
        <name>NAD(+)</name>
        <dbReference type="ChEBI" id="CHEBI:57540"/>
    </ligand>
</feature>
<dbReference type="PANTHER" id="PTHR31873:SF6">
    <property type="entry name" value="ASPARTATE DEHYDROGENASE DOMAIN-CONTAINING PROTEIN"/>
    <property type="match status" value="1"/>
</dbReference>
<gene>
    <name evidence="6" type="primary">nadX</name>
    <name evidence="9" type="ORF">TM49_04070</name>
</gene>
<dbReference type="PANTHER" id="PTHR31873">
    <property type="entry name" value="L-ASPARTATE DEHYDROGENASE-RELATED"/>
    <property type="match status" value="1"/>
</dbReference>
<comment type="catalytic activity">
    <reaction evidence="6">
        <text>L-aspartate + NAD(+) + H2O = oxaloacetate + NH4(+) + NADH + H(+)</text>
        <dbReference type="Rhea" id="RHEA:11788"/>
        <dbReference type="ChEBI" id="CHEBI:15377"/>
        <dbReference type="ChEBI" id="CHEBI:15378"/>
        <dbReference type="ChEBI" id="CHEBI:16452"/>
        <dbReference type="ChEBI" id="CHEBI:28938"/>
        <dbReference type="ChEBI" id="CHEBI:29991"/>
        <dbReference type="ChEBI" id="CHEBI:57540"/>
        <dbReference type="ChEBI" id="CHEBI:57945"/>
        <dbReference type="EC" id="1.4.1.21"/>
    </reaction>
</comment>
<evidence type="ECO:0000256" key="2">
    <source>
        <dbReference type="ARBA" id="ARBA00022642"/>
    </source>
</evidence>
<dbReference type="Gene3D" id="3.40.50.720">
    <property type="entry name" value="NAD(P)-binding Rossmann-like Domain"/>
    <property type="match status" value="1"/>
</dbReference>
<evidence type="ECO:0000313" key="10">
    <source>
        <dbReference type="Proteomes" id="UP000032611"/>
    </source>
</evidence>
<keyword evidence="3 6" id="KW-0521">NADP</keyword>
<dbReference type="InterPro" id="IPR002811">
    <property type="entry name" value="Asp_DH"/>
</dbReference>
<evidence type="ECO:0000259" key="7">
    <source>
        <dbReference type="Pfam" id="PF01958"/>
    </source>
</evidence>
<dbReference type="Proteomes" id="UP000032611">
    <property type="component" value="Chromosome"/>
</dbReference>
<keyword evidence="10" id="KW-1185">Reference proteome</keyword>